<comment type="similarity">
    <text evidence="2 9">Belongs to the SPCS3 family.</text>
</comment>
<gene>
    <name evidence="11" type="ORF">PNEG_01527</name>
</gene>
<evidence type="ECO:0000256" key="9">
    <source>
        <dbReference type="PIRNR" id="PIRNR016089"/>
    </source>
</evidence>
<dbReference type="PIRSF" id="PIRSF016089">
    <property type="entry name" value="SPC22"/>
    <property type="match status" value="1"/>
</dbReference>
<dbReference type="GeneID" id="19895222"/>
<sequence>MYSTIQRLNTLSSLWINALFFLCLWITVSTYFDKKYATSNVNLISAQRKIARISYSFRNIKQEYAFVRFELDTDITPLFHWNTKQVFIYVVASYVSSKNYPYNEIILWTRTIRRKKDAIIHIRNQQNVYSFNDIEGSFMNKNLTLSMYYNIMPQVGILKWGNGSPSGRLPFSVLNEILI</sequence>
<dbReference type="VEuPathDB" id="FungiDB:PNEG_01527"/>
<protein>
    <recommendedName>
        <fullName evidence="9">Signal peptidase subunit 3</fullName>
    </recommendedName>
</protein>
<accession>M7NT68</accession>
<name>M7NT68_PNEMU</name>
<dbReference type="Proteomes" id="UP000011958">
    <property type="component" value="Unassembled WGS sequence"/>
</dbReference>
<dbReference type="eggNOG" id="KOG3372">
    <property type="taxonomic scope" value="Eukaryota"/>
</dbReference>
<evidence type="ECO:0000256" key="8">
    <source>
        <dbReference type="ARBA" id="ARBA00045670"/>
    </source>
</evidence>
<evidence type="ECO:0000256" key="10">
    <source>
        <dbReference type="SAM" id="Phobius"/>
    </source>
</evidence>
<keyword evidence="7 9" id="KW-0472">Membrane</keyword>
<keyword evidence="12" id="KW-1185">Reference proteome</keyword>
<dbReference type="AlphaFoldDB" id="M7NT68"/>
<dbReference type="OrthoDB" id="10261524at2759"/>
<keyword evidence="4 9" id="KW-0256">Endoplasmic reticulum</keyword>
<dbReference type="STRING" id="1069680.M7NT68"/>
<comment type="function">
    <text evidence="8">Essential component of the signal peptidase complex (SPC) which catalyzes the cleavage of N-terminal signal sequences from nascent proteins as they are translocated into the lumen of the endoplasmic reticulum. Essential for the SPC catalytic activity, possibly by stabilizing and positioning the active center of the complex close to the lumenal surface. Essential for viability.</text>
</comment>
<proteinExistence type="inferred from homology"/>
<keyword evidence="5" id="KW-0735">Signal-anchor</keyword>
<dbReference type="GO" id="GO:0005787">
    <property type="term" value="C:signal peptidase complex"/>
    <property type="evidence" value="ECO:0007669"/>
    <property type="project" value="UniProtKB-UniRule"/>
</dbReference>
<evidence type="ECO:0000256" key="2">
    <source>
        <dbReference type="ARBA" id="ARBA00009289"/>
    </source>
</evidence>
<organism evidence="11 12">
    <name type="scientific">Pneumocystis murina (strain B123)</name>
    <name type="common">Mouse pneumocystis pneumonia agent</name>
    <name type="synonym">Pneumocystis carinii f. sp. muris</name>
    <dbReference type="NCBI Taxonomy" id="1069680"/>
    <lineage>
        <taxon>Eukaryota</taxon>
        <taxon>Fungi</taxon>
        <taxon>Dikarya</taxon>
        <taxon>Ascomycota</taxon>
        <taxon>Taphrinomycotina</taxon>
        <taxon>Pneumocystomycetes</taxon>
        <taxon>Pneumocystaceae</taxon>
        <taxon>Pneumocystis</taxon>
    </lineage>
</organism>
<keyword evidence="6 10" id="KW-1133">Transmembrane helix</keyword>
<dbReference type="OMA" id="WVGALTW"/>
<evidence type="ECO:0000256" key="6">
    <source>
        <dbReference type="ARBA" id="ARBA00022989"/>
    </source>
</evidence>
<evidence type="ECO:0000313" key="11">
    <source>
        <dbReference type="EMBL" id="EMR10261.1"/>
    </source>
</evidence>
<dbReference type="GO" id="GO:0045047">
    <property type="term" value="P:protein targeting to ER"/>
    <property type="evidence" value="ECO:0007669"/>
    <property type="project" value="EnsemblFungi"/>
</dbReference>
<comment type="subcellular location">
    <subcellularLocation>
        <location evidence="1">Endoplasmic reticulum membrane</location>
        <topology evidence="1">Single-pass type II membrane protein</topology>
    </subcellularLocation>
</comment>
<dbReference type="PANTHER" id="PTHR12804">
    <property type="entry name" value="MICROSOMAL SIGNAL PEPTIDASE 23 KD SUBUNIT SPC22/23"/>
    <property type="match status" value="1"/>
</dbReference>
<keyword evidence="3 10" id="KW-0812">Transmembrane</keyword>
<comment type="caution">
    <text evidence="11">The sequence shown here is derived from an EMBL/GenBank/DDBJ whole genome shotgun (WGS) entry which is preliminary data.</text>
</comment>
<dbReference type="PANTHER" id="PTHR12804:SF0">
    <property type="entry name" value="SIGNAL PEPTIDASE COMPLEX SUBUNIT 3"/>
    <property type="match status" value="1"/>
</dbReference>
<dbReference type="EMBL" id="AFWA02000004">
    <property type="protein sequence ID" value="EMR10261.1"/>
    <property type="molecule type" value="Genomic_DNA"/>
</dbReference>
<evidence type="ECO:0000313" key="12">
    <source>
        <dbReference type="Proteomes" id="UP000011958"/>
    </source>
</evidence>
<evidence type="ECO:0000256" key="1">
    <source>
        <dbReference type="ARBA" id="ARBA00004648"/>
    </source>
</evidence>
<evidence type="ECO:0000256" key="5">
    <source>
        <dbReference type="ARBA" id="ARBA00022968"/>
    </source>
</evidence>
<dbReference type="InterPro" id="IPR007653">
    <property type="entry name" value="SPC3"/>
</dbReference>
<evidence type="ECO:0000256" key="3">
    <source>
        <dbReference type="ARBA" id="ARBA00022692"/>
    </source>
</evidence>
<evidence type="ECO:0000256" key="7">
    <source>
        <dbReference type="ARBA" id="ARBA00023136"/>
    </source>
</evidence>
<dbReference type="Pfam" id="PF04573">
    <property type="entry name" value="SPC22"/>
    <property type="match status" value="1"/>
</dbReference>
<reference evidence="12" key="1">
    <citation type="journal article" date="2016" name="Nat. Commun.">
        <title>Genome analysis of three Pneumocystis species reveals adaptation mechanisms to life exclusively in mammalian hosts.</title>
        <authorList>
            <person name="Ma L."/>
            <person name="Chen Z."/>
            <person name="Huang D.W."/>
            <person name="Kutty G."/>
            <person name="Ishihara M."/>
            <person name="Wang H."/>
            <person name="Abouelleil A."/>
            <person name="Bishop L."/>
            <person name="Davey E."/>
            <person name="Deng R."/>
            <person name="Deng X."/>
            <person name="Fan L."/>
            <person name="Fantoni G."/>
            <person name="Fitzgerald M."/>
            <person name="Gogineni E."/>
            <person name="Goldberg J.M."/>
            <person name="Handley G."/>
            <person name="Hu X."/>
            <person name="Huber C."/>
            <person name="Jiao X."/>
            <person name="Jones K."/>
            <person name="Levin J.Z."/>
            <person name="Liu Y."/>
            <person name="Macdonald P."/>
            <person name="Melnikov A."/>
            <person name="Raley C."/>
            <person name="Sassi M."/>
            <person name="Sherman B.T."/>
            <person name="Song X."/>
            <person name="Sykes S."/>
            <person name="Tran B."/>
            <person name="Walsh L."/>
            <person name="Xia Y."/>
            <person name="Yang J."/>
            <person name="Young S."/>
            <person name="Zeng Q."/>
            <person name="Zheng X."/>
            <person name="Stephens R."/>
            <person name="Nusbaum C."/>
            <person name="Birren B.W."/>
            <person name="Azadi P."/>
            <person name="Lempicki R.A."/>
            <person name="Cuomo C.A."/>
            <person name="Kovacs J.A."/>
        </authorList>
    </citation>
    <scope>NUCLEOTIDE SEQUENCE [LARGE SCALE GENOMIC DNA]</scope>
    <source>
        <strain evidence="12">B123</strain>
    </source>
</reference>
<dbReference type="GO" id="GO:0006465">
    <property type="term" value="P:signal peptide processing"/>
    <property type="evidence" value="ECO:0007669"/>
    <property type="project" value="UniProtKB-UniRule"/>
</dbReference>
<dbReference type="RefSeq" id="XP_007873471.1">
    <property type="nucleotide sequence ID" value="XM_007875280.1"/>
</dbReference>
<evidence type="ECO:0000256" key="4">
    <source>
        <dbReference type="ARBA" id="ARBA00022824"/>
    </source>
</evidence>
<dbReference type="HOGENOM" id="CLU_068714_2_1_1"/>
<feature type="transmembrane region" description="Helical" evidence="10">
    <location>
        <begin position="12"/>
        <end position="32"/>
    </location>
</feature>